<proteinExistence type="predicted"/>
<organism evidence="1">
    <name type="scientific">marine sediment metagenome</name>
    <dbReference type="NCBI Taxonomy" id="412755"/>
    <lineage>
        <taxon>unclassified sequences</taxon>
        <taxon>metagenomes</taxon>
        <taxon>ecological metagenomes</taxon>
    </lineage>
</organism>
<sequence length="41" mass="4822">IIEEYIHGLVISTRFRKISQLAIIMEYIYGISQKRVVITII</sequence>
<protein>
    <submittedName>
        <fullName evidence="1">Uncharacterized protein</fullName>
    </submittedName>
</protein>
<dbReference type="AlphaFoldDB" id="X1AAE0"/>
<accession>X1AAE0</accession>
<dbReference type="EMBL" id="BART01015013">
    <property type="protein sequence ID" value="GAG79440.1"/>
    <property type="molecule type" value="Genomic_DNA"/>
</dbReference>
<comment type="caution">
    <text evidence="1">The sequence shown here is derived from an EMBL/GenBank/DDBJ whole genome shotgun (WGS) entry which is preliminary data.</text>
</comment>
<gene>
    <name evidence="1" type="ORF">S01H4_29399</name>
</gene>
<feature type="non-terminal residue" evidence="1">
    <location>
        <position position="1"/>
    </location>
</feature>
<name>X1AAE0_9ZZZZ</name>
<evidence type="ECO:0000313" key="1">
    <source>
        <dbReference type="EMBL" id="GAG79440.1"/>
    </source>
</evidence>
<reference evidence="1" key="1">
    <citation type="journal article" date="2014" name="Front. Microbiol.">
        <title>High frequency of phylogenetically diverse reductive dehalogenase-homologous genes in deep subseafloor sedimentary metagenomes.</title>
        <authorList>
            <person name="Kawai M."/>
            <person name="Futagami T."/>
            <person name="Toyoda A."/>
            <person name="Takaki Y."/>
            <person name="Nishi S."/>
            <person name="Hori S."/>
            <person name="Arai W."/>
            <person name="Tsubouchi T."/>
            <person name="Morono Y."/>
            <person name="Uchiyama I."/>
            <person name="Ito T."/>
            <person name="Fujiyama A."/>
            <person name="Inagaki F."/>
            <person name="Takami H."/>
        </authorList>
    </citation>
    <scope>NUCLEOTIDE SEQUENCE</scope>
    <source>
        <strain evidence="1">Expedition CK06-06</strain>
    </source>
</reference>